<dbReference type="InterPro" id="IPR006148">
    <property type="entry name" value="Glc/Gal-6P_isomerase"/>
</dbReference>
<dbReference type="InterPro" id="IPR037171">
    <property type="entry name" value="NagB/RpiA_transferase-like"/>
</dbReference>
<evidence type="ECO:0000256" key="7">
    <source>
        <dbReference type="ARBA" id="ARBA00023277"/>
    </source>
</evidence>
<dbReference type="GO" id="GO:0009051">
    <property type="term" value="P:pentose-phosphate shunt, oxidative branch"/>
    <property type="evidence" value="ECO:0007669"/>
    <property type="project" value="Ensembl"/>
</dbReference>
<dbReference type="GO" id="GO:0004345">
    <property type="term" value="F:glucose-6-phosphate dehydrogenase activity"/>
    <property type="evidence" value="ECO:0007669"/>
    <property type="project" value="Ensembl"/>
</dbReference>
<evidence type="ECO:0000256" key="14">
    <source>
        <dbReference type="ARBA" id="ARBA00051041"/>
    </source>
</evidence>
<dbReference type="Pfam" id="PF01182">
    <property type="entry name" value="Glucosamine_iso"/>
    <property type="match status" value="1"/>
</dbReference>
<evidence type="ECO:0000256" key="2">
    <source>
        <dbReference type="ARBA" id="ARBA00013198"/>
    </source>
</evidence>
<keyword evidence="3" id="KW-0313">Glucose metabolism</keyword>
<evidence type="ECO:0000256" key="5">
    <source>
        <dbReference type="ARBA" id="ARBA00022857"/>
    </source>
</evidence>
<evidence type="ECO:0000256" key="11">
    <source>
        <dbReference type="ARBA" id="ARBA00050459"/>
    </source>
</evidence>
<evidence type="ECO:0000256" key="23">
    <source>
        <dbReference type="ARBA" id="ARBA00068889"/>
    </source>
</evidence>
<sequence>MLLKATFTVLFLLEAFPCMARESLGHISVVLLGASGDLAKKYLWQGLFQLYLDEVNNGHTFTFHGAGLKPVEQGRILVFDRLKNLACPSDVHPNRCALVKDQFLRLTEYHQLKTSEDYAALNQEIRTRLSQEDLKEAGRIFYFSVPPFSYAEIARHINSSCRPPPEAWIRVALEKPFGHDLRSAQQLAEELRTFFQEEEIYRVDHFLGKQAVAHILPFREQNQHNLDPIWNRHHVERVEIVLKETVDVKNRTSFYEEYGVLRDIHQNHLTEILTFLAMELPANISSSEDVIRSKLQVFTSLQVPEVSSAVIGQYEAYNGHVREELQKERDYVSRTPTFAGVLAHLDNLRWEGVPFILTSGKVLDERVSYVRVLFKNRAFCTLGEALWNADHSQCKPKQIIFHIGYGGLNSPAVLISRNLFKPSMPASSWKEVLDRPQLRLFGQPLSDYYAYVPIAEKDAYAVLISRIFQGKKESFITMENLLASWAFWSPLLDGLKITLPRLYPGGQESQHLLDFEMVGRGLSFVVKEPAKLLSNWDDQTPDKYKTVQSRFRQSHLVTAWSEELISQLASDIEKAAISTIGKSAEFHLALSGGSSPLALFRELALRHYGFPWRQTHLWLVDERCVPLNDPESNFGKLHDYLLQHVRIPYVNVHPMPVHLNRRLCVEEDKGTELYASEIAALVANASFHLVLLGVGADGHTASLFPHSPVGLEGSEEVVLTESPIKPHQRMTLTLPLINKAKRVWLLVMGKSKHDIVTLISRVGHEPKKWPVSGVKPSSGQVAWYVDYEALLG</sequence>
<dbReference type="InterPro" id="IPR022674">
    <property type="entry name" value="G6P_DH_NAD-bd"/>
</dbReference>
<comment type="catalytic activity">
    <reaction evidence="18">
        <text>6-phospho-D-glucono-1,5-lactone + H2O = 6-phospho-D-gluconate + H(+)</text>
        <dbReference type="Rhea" id="RHEA:12556"/>
        <dbReference type="ChEBI" id="CHEBI:15377"/>
        <dbReference type="ChEBI" id="CHEBI:15378"/>
        <dbReference type="ChEBI" id="CHEBI:57955"/>
        <dbReference type="ChEBI" id="CHEBI:58759"/>
        <dbReference type="EC" id="3.1.1.31"/>
    </reaction>
    <physiologicalReaction direction="left-to-right" evidence="18">
        <dbReference type="Rhea" id="RHEA:12557"/>
    </physiologicalReaction>
</comment>
<comment type="catalytic activity">
    <reaction evidence="17">
        <text>D-glucose + NAD(+) = D-glucono-1,5-lactone + NADH + H(+)</text>
        <dbReference type="Rhea" id="RHEA:14293"/>
        <dbReference type="ChEBI" id="CHEBI:4167"/>
        <dbReference type="ChEBI" id="CHEBI:15378"/>
        <dbReference type="ChEBI" id="CHEBI:16217"/>
        <dbReference type="ChEBI" id="CHEBI:57540"/>
        <dbReference type="ChEBI" id="CHEBI:57945"/>
        <dbReference type="EC" id="1.1.1.47"/>
    </reaction>
    <physiologicalReaction direction="left-to-right" evidence="17">
        <dbReference type="Rhea" id="RHEA:14294"/>
    </physiologicalReaction>
</comment>
<dbReference type="GO" id="GO:0017057">
    <property type="term" value="F:6-phosphogluconolactonase activity"/>
    <property type="evidence" value="ECO:0007669"/>
    <property type="project" value="UniProtKB-EC"/>
</dbReference>
<dbReference type="OMA" id="APNRCAV"/>
<dbReference type="GO" id="GO:0006006">
    <property type="term" value="P:glucose metabolic process"/>
    <property type="evidence" value="ECO:0007669"/>
    <property type="project" value="UniProtKB-KW"/>
</dbReference>
<comment type="catalytic activity">
    <reaction evidence="19">
        <text>D-galactose 6-phosphate + NADP(+) = 6-phospho-D-galactono-1,5-lactone + NADPH + H(+)</text>
        <dbReference type="Rhea" id="RHEA:62072"/>
        <dbReference type="ChEBI" id="CHEBI:15378"/>
        <dbReference type="ChEBI" id="CHEBI:57783"/>
        <dbReference type="ChEBI" id="CHEBI:58349"/>
        <dbReference type="ChEBI" id="CHEBI:91004"/>
        <dbReference type="ChEBI" id="CHEBI:145419"/>
    </reaction>
    <physiologicalReaction direction="left-to-right" evidence="19">
        <dbReference type="Rhea" id="RHEA:62073"/>
    </physiologicalReaction>
</comment>
<evidence type="ECO:0000256" key="16">
    <source>
        <dbReference type="ARBA" id="ARBA00051249"/>
    </source>
</evidence>
<keyword evidence="5" id="KW-0521">NADP</keyword>
<evidence type="ECO:0000256" key="22">
    <source>
        <dbReference type="ARBA" id="ARBA00066973"/>
    </source>
</evidence>
<evidence type="ECO:0000256" key="15">
    <source>
        <dbReference type="ARBA" id="ARBA00051107"/>
    </source>
</evidence>
<dbReference type="AlphaFoldDB" id="A0A8D0BXK5"/>
<evidence type="ECO:0000256" key="21">
    <source>
        <dbReference type="ARBA" id="ARBA00061632"/>
    </source>
</evidence>
<proteinExistence type="inferred from homology"/>
<evidence type="ECO:0000256" key="10">
    <source>
        <dbReference type="ARBA" id="ARBA00050329"/>
    </source>
</evidence>
<keyword evidence="7" id="KW-0119">Carbohydrate metabolism</keyword>
<dbReference type="NCBIfam" id="TIGR01198">
    <property type="entry name" value="pgl"/>
    <property type="match status" value="1"/>
</dbReference>
<organism evidence="28 29">
    <name type="scientific">Salvator merianae</name>
    <name type="common">Argentine black and white tegu</name>
    <name type="synonym">Tupinambis merianae</name>
    <dbReference type="NCBI Taxonomy" id="96440"/>
    <lineage>
        <taxon>Eukaryota</taxon>
        <taxon>Metazoa</taxon>
        <taxon>Chordata</taxon>
        <taxon>Craniata</taxon>
        <taxon>Vertebrata</taxon>
        <taxon>Euteleostomi</taxon>
        <taxon>Lepidosauria</taxon>
        <taxon>Squamata</taxon>
        <taxon>Bifurcata</taxon>
        <taxon>Unidentata</taxon>
        <taxon>Episquamata</taxon>
        <taxon>Laterata</taxon>
        <taxon>Teiioidea</taxon>
        <taxon>Teiidae</taxon>
        <taxon>Salvator</taxon>
    </lineage>
</organism>
<dbReference type="FunFam" id="3.40.50.1360:FF:000015">
    <property type="entry name" value="Hexose-6-phosphate dehydrogenase/glucose 1-dehydrogenase"/>
    <property type="match status" value="1"/>
</dbReference>
<evidence type="ECO:0000256" key="19">
    <source>
        <dbReference type="ARBA" id="ARBA00052267"/>
    </source>
</evidence>
<dbReference type="InterPro" id="IPR036291">
    <property type="entry name" value="NAD(P)-bd_dom_sf"/>
</dbReference>
<feature type="domain" description="Glucose-6-phosphate dehydrogenase C-terminal" evidence="27">
    <location>
        <begin position="218"/>
        <end position="508"/>
    </location>
</feature>
<evidence type="ECO:0000256" key="6">
    <source>
        <dbReference type="ARBA" id="ARBA00023002"/>
    </source>
</evidence>
<evidence type="ECO:0000256" key="13">
    <source>
        <dbReference type="ARBA" id="ARBA00051019"/>
    </source>
</evidence>
<dbReference type="SUPFAM" id="SSF100950">
    <property type="entry name" value="NagB/RpiA/CoA transferase-like"/>
    <property type="match status" value="1"/>
</dbReference>
<evidence type="ECO:0000259" key="27">
    <source>
        <dbReference type="Pfam" id="PF02781"/>
    </source>
</evidence>
<feature type="chain" id="PRO_5044682782" description="GDH/6PGL endoplasmic bifunctional protein" evidence="24">
    <location>
        <begin position="21"/>
        <end position="792"/>
    </location>
</feature>
<keyword evidence="6" id="KW-0560">Oxidoreductase</keyword>
<evidence type="ECO:0000259" key="25">
    <source>
        <dbReference type="Pfam" id="PF00479"/>
    </source>
</evidence>
<dbReference type="Ensembl" id="ENSSMRT00000014677.1">
    <property type="protein sequence ID" value="ENSSMRP00000012596.1"/>
    <property type="gene ID" value="ENSSMRG00000009819.1"/>
</dbReference>
<feature type="signal peptide" evidence="24">
    <location>
        <begin position="1"/>
        <end position="20"/>
    </location>
</feature>
<name>A0A8D0BXK5_SALMN</name>
<feature type="domain" description="Glucosamine/galactosamine-6-phosphate isomerase" evidence="26">
    <location>
        <begin position="561"/>
        <end position="783"/>
    </location>
</feature>
<dbReference type="UniPathway" id="UPA00115"/>
<dbReference type="SUPFAM" id="SSF55347">
    <property type="entry name" value="Glyceraldehyde-3-phosphate dehydrogenase-like, C-terminal domain"/>
    <property type="match status" value="1"/>
</dbReference>
<comment type="catalytic activity">
    <reaction evidence="12">
        <text>D-glucose + NADP(+) = D-glucono-1,5-lactone + NADPH + H(+)</text>
        <dbReference type="Rhea" id="RHEA:14405"/>
        <dbReference type="ChEBI" id="CHEBI:4167"/>
        <dbReference type="ChEBI" id="CHEBI:15378"/>
        <dbReference type="ChEBI" id="CHEBI:16217"/>
        <dbReference type="ChEBI" id="CHEBI:57783"/>
        <dbReference type="ChEBI" id="CHEBI:58349"/>
        <dbReference type="EC" id="1.1.1.47"/>
    </reaction>
    <physiologicalReaction direction="left-to-right" evidence="12">
        <dbReference type="Rhea" id="RHEA:14406"/>
    </physiologicalReaction>
</comment>
<evidence type="ECO:0000256" key="17">
    <source>
        <dbReference type="ARBA" id="ARBA00051596"/>
    </source>
</evidence>
<evidence type="ECO:0000256" key="8">
    <source>
        <dbReference type="ARBA" id="ARBA00024389"/>
    </source>
</evidence>
<dbReference type="EC" id="3.1.1.31" evidence="2"/>
<dbReference type="Ensembl" id="ENSSMRT00000014672.1">
    <property type="protein sequence ID" value="ENSSMRP00000012592.1"/>
    <property type="gene ID" value="ENSSMRG00000009819.1"/>
</dbReference>
<evidence type="ECO:0000259" key="26">
    <source>
        <dbReference type="Pfam" id="PF01182"/>
    </source>
</evidence>
<dbReference type="PANTHER" id="PTHR23429:SF7">
    <property type="entry name" value="GDH_6PGL ENDOPLASMIC BIFUNCTIONAL PROTEIN"/>
    <property type="match status" value="1"/>
</dbReference>
<dbReference type="SUPFAM" id="SSF51735">
    <property type="entry name" value="NAD(P)-binding Rossmann-fold domains"/>
    <property type="match status" value="1"/>
</dbReference>
<dbReference type="GO" id="GO:0047936">
    <property type="term" value="F:glucose 1-dehydrogenase [NAD(P)+] activity"/>
    <property type="evidence" value="ECO:0007669"/>
    <property type="project" value="UniProtKB-EC"/>
</dbReference>
<evidence type="ECO:0000256" key="24">
    <source>
        <dbReference type="SAM" id="SignalP"/>
    </source>
</evidence>
<dbReference type="Proteomes" id="UP000694421">
    <property type="component" value="Unplaced"/>
</dbReference>
<dbReference type="Gene3D" id="3.30.360.10">
    <property type="entry name" value="Dihydrodipicolinate Reductase, domain 2"/>
    <property type="match status" value="1"/>
</dbReference>
<dbReference type="GO" id="GO:0016529">
    <property type="term" value="C:sarcoplasmic reticulum"/>
    <property type="evidence" value="ECO:0007669"/>
    <property type="project" value="Ensembl"/>
</dbReference>
<comment type="catalytic activity">
    <reaction evidence="14">
        <text>2-deoxy-D-glucose 6-phosphate + NAD(+) = 2-deoxy-6-phospho-D-glucono-1,5-lactone + NADH + H(+)</text>
        <dbReference type="Rhea" id="RHEA:62064"/>
        <dbReference type="ChEBI" id="CHEBI:15378"/>
        <dbReference type="ChEBI" id="CHEBI:57540"/>
        <dbReference type="ChEBI" id="CHEBI:57945"/>
        <dbReference type="ChEBI" id="CHEBI:84760"/>
        <dbReference type="ChEBI" id="CHEBI:145420"/>
    </reaction>
    <physiologicalReaction direction="left-to-right" evidence="14">
        <dbReference type="Rhea" id="RHEA:62065"/>
    </physiologicalReaction>
</comment>
<evidence type="ECO:0000256" key="20">
    <source>
        <dbReference type="ARBA" id="ARBA00061271"/>
    </source>
</evidence>
<evidence type="ECO:0000313" key="29">
    <source>
        <dbReference type="Proteomes" id="UP000694421"/>
    </source>
</evidence>
<comment type="similarity">
    <text evidence="20">In the C-terminal section; belongs to the glucosamine/galactosamine-6-phosphate isomerase family. 6-phosphogluconolactonase subfamily.</text>
</comment>
<evidence type="ECO:0000256" key="12">
    <source>
        <dbReference type="ARBA" id="ARBA00050594"/>
    </source>
</evidence>
<dbReference type="PANTHER" id="PTHR23429">
    <property type="entry name" value="GLUCOSE-6-PHOSPHATE 1-DEHYDROGENASE G6PD"/>
    <property type="match status" value="1"/>
</dbReference>
<evidence type="ECO:0000256" key="3">
    <source>
        <dbReference type="ARBA" id="ARBA00022526"/>
    </source>
</evidence>
<dbReference type="GeneTree" id="ENSGT00530000063435"/>
<comment type="catalytic activity">
    <reaction evidence="16">
        <text>D-glucose 6-phosphate + NAD(+) = 6-phospho-D-glucono-1,5-lactone + NADH + H(+)</text>
        <dbReference type="Rhea" id="RHEA:38215"/>
        <dbReference type="ChEBI" id="CHEBI:15378"/>
        <dbReference type="ChEBI" id="CHEBI:57540"/>
        <dbReference type="ChEBI" id="CHEBI:57945"/>
        <dbReference type="ChEBI" id="CHEBI:57955"/>
        <dbReference type="ChEBI" id="CHEBI:61548"/>
        <dbReference type="EC" id="1.1.1.363"/>
    </reaction>
    <physiologicalReaction direction="left-to-right" evidence="16">
        <dbReference type="Rhea" id="RHEA:38216"/>
    </physiologicalReaction>
</comment>
<comment type="similarity">
    <text evidence="21">In the N-terminal section; belongs to the glucose-6-phosphate dehydrogenase family.</text>
</comment>
<comment type="catalytic activity">
    <reaction evidence="13">
        <text>D-glucose 6-phosphate + NADP(+) = 6-phospho-D-glucono-1,5-lactone + NADPH + H(+)</text>
        <dbReference type="Rhea" id="RHEA:15841"/>
        <dbReference type="ChEBI" id="CHEBI:15378"/>
        <dbReference type="ChEBI" id="CHEBI:57783"/>
        <dbReference type="ChEBI" id="CHEBI:57955"/>
        <dbReference type="ChEBI" id="CHEBI:58349"/>
        <dbReference type="ChEBI" id="CHEBI:61548"/>
        <dbReference type="EC" id="1.1.1.363"/>
    </reaction>
    <physiologicalReaction direction="left-to-right" evidence="13">
        <dbReference type="Rhea" id="RHEA:15842"/>
    </physiologicalReaction>
</comment>
<evidence type="ECO:0000256" key="1">
    <source>
        <dbReference type="ARBA" id="ARBA00004961"/>
    </source>
</evidence>
<protein>
    <recommendedName>
        <fullName evidence="23">GDH/6PGL endoplasmic bifunctional protein</fullName>
        <ecNumber evidence="22">1.1.1.363</ecNumber>
        <ecNumber evidence="8">1.1.1.47</ecNumber>
        <ecNumber evidence="2">3.1.1.31</ecNumber>
    </recommendedName>
</protein>
<dbReference type="InterPro" id="IPR005900">
    <property type="entry name" value="6-phosphogluconolactonase_DevB"/>
</dbReference>
<dbReference type="CDD" id="cd01400">
    <property type="entry name" value="6PGL"/>
    <property type="match status" value="1"/>
</dbReference>
<accession>A0A8D0BXK5</accession>
<comment type="catalytic activity">
    <reaction evidence="9">
        <text>D-galactose 6-phosphate + NAD(+) = 6-phospho-D-galactono-1,5-lactone + NADH + H(+)</text>
        <dbReference type="Rhea" id="RHEA:62076"/>
        <dbReference type="ChEBI" id="CHEBI:15378"/>
        <dbReference type="ChEBI" id="CHEBI:57540"/>
        <dbReference type="ChEBI" id="CHEBI:57945"/>
        <dbReference type="ChEBI" id="CHEBI:91004"/>
        <dbReference type="ChEBI" id="CHEBI:145419"/>
    </reaction>
    <physiologicalReaction direction="left-to-right" evidence="9">
        <dbReference type="Rhea" id="RHEA:62077"/>
    </physiologicalReaction>
</comment>
<comment type="pathway">
    <text evidence="1">Carbohydrate degradation; pentose phosphate pathway; D-ribulose 5-phosphate from D-glucose 6-phosphate (oxidative stage): step 2/3.</text>
</comment>
<keyword evidence="24" id="KW-0732">Signal</keyword>
<dbReference type="Pfam" id="PF02781">
    <property type="entry name" value="G6PD_C"/>
    <property type="match status" value="1"/>
</dbReference>
<dbReference type="InterPro" id="IPR019796">
    <property type="entry name" value="G6P_DH_AS"/>
</dbReference>
<dbReference type="PROSITE" id="PS00069">
    <property type="entry name" value="G6P_DEHYDROGENASE"/>
    <property type="match status" value="1"/>
</dbReference>
<evidence type="ECO:0000313" key="28">
    <source>
        <dbReference type="Ensembl" id="ENSSMRP00000012596.1"/>
    </source>
</evidence>
<keyword evidence="4" id="KW-0378">Hydrolase</keyword>
<dbReference type="InterPro" id="IPR022675">
    <property type="entry name" value="G6P_DH_C"/>
</dbReference>
<comment type="catalytic activity">
    <reaction evidence="15">
        <text>D-glucose 6-sulfate + NADP(+) = 6-sulfo-D-glucono-1,5-lactone + NADPH + H(+)</text>
        <dbReference type="Rhea" id="RHEA:62080"/>
        <dbReference type="ChEBI" id="CHEBI:15378"/>
        <dbReference type="ChEBI" id="CHEBI:57783"/>
        <dbReference type="ChEBI" id="CHEBI:58349"/>
        <dbReference type="ChEBI" id="CHEBI:145424"/>
        <dbReference type="ChEBI" id="CHEBI:145427"/>
    </reaction>
    <physiologicalReaction direction="left-to-right" evidence="15">
        <dbReference type="Rhea" id="RHEA:62081"/>
    </physiologicalReaction>
</comment>
<dbReference type="GO" id="GO:0050661">
    <property type="term" value="F:NADP binding"/>
    <property type="evidence" value="ECO:0007669"/>
    <property type="project" value="InterPro"/>
</dbReference>
<dbReference type="GO" id="GO:2000064">
    <property type="term" value="P:regulation of cortisol biosynthetic process"/>
    <property type="evidence" value="ECO:0007669"/>
    <property type="project" value="Ensembl"/>
</dbReference>
<dbReference type="PRINTS" id="PR00079">
    <property type="entry name" value="G6PDHDRGNASE"/>
</dbReference>
<comment type="catalytic activity">
    <reaction evidence="10">
        <text>2-deoxy-D-glucose 6-phosphate + NADP(+) = 2-deoxy-6-phospho-D-glucono-1,5-lactone + NADPH + H(+)</text>
        <dbReference type="Rhea" id="RHEA:62068"/>
        <dbReference type="ChEBI" id="CHEBI:15378"/>
        <dbReference type="ChEBI" id="CHEBI:57783"/>
        <dbReference type="ChEBI" id="CHEBI:58349"/>
        <dbReference type="ChEBI" id="CHEBI:84760"/>
        <dbReference type="ChEBI" id="CHEBI:145420"/>
    </reaction>
    <physiologicalReaction direction="left-to-right" evidence="10">
        <dbReference type="Rhea" id="RHEA:62069"/>
    </physiologicalReaction>
</comment>
<dbReference type="InterPro" id="IPR001282">
    <property type="entry name" value="G6P_DH"/>
</dbReference>
<dbReference type="Gene3D" id="3.40.50.1360">
    <property type="match status" value="1"/>
</dbReference>
<dbReference type="EC" id="1.1.1.363" evidence="22"/>
<dbReference type="GO" id="GO:0005788">
    <property type="term" value="C:endoplasmic reticulum lumen"/>
    <property type="evidence" value="ECO:0007669"/>
    <property type="project" value="Ensembl"/>
</dbReference>
<evidence type="ECO:0000256" key="4">
    <source>
        <dbReference type="ARBA" id="ARBA00022801"/>
    </source>
</evidence>
<comment type="catalytic activity">
    <reaction evidence="11">
        <text>D-glucosamine 6-phosphate + NADP(+) = 2-amino-2-deoxy-6-phospho-D-glucono-1,5-lactone + NADPH + 2 H(+)</text>
        <dbReference type="Rhea" id="RHEA:62088"/>
        <dbReference type="ChEBI" id="CHEBI:15378"/>
        <dbReference type="ChEBI" id="CHEBI:57783"/>
        <dbReference type="ChEBI" id="CHEBI:58349"/>
        <dbReference type="ChEBI" id="CHEBI:58725"/>
        <dbReference type="ChEBI" id="CHEBI:145423"/>
    </reaction>
    <physiologicalReaction direction="left-to-right" evidence="11">
        <dbReference type="Rhea" id="RHEA:62089"/>
    </physiologicalReaction>
</comment>
<reference evidence="28" key="1">
    <citation type="submission" date="2025-05" db="UniProtKB">
        <authorList>
            <consortium name="Ensembl"/>
        </authorList>
    </citation>
    <scope>IDENTIFICATION</scope>
</reference>
<dbReference type="Gene3D" id="3.40.50.720">
    <property type="entry name" value="NAD(P)-binding Rossmann-like Domain"/>
    <property type="match status" value="1"/>
</dbReference>
<dbReference type="EC" id="1.1.1.47" evidence="8"/>
<keyword evidence="29" id="KW-1185">Reference proteome</keyword>
<dbReference type="Pfam" id="PF00479">
    <property type="entry name" value="G6PD_N"/>
    <property type="match status" value="1"/>
</dbReference>
<evidence type="ECO:0000256" key="18">
    <source>
        <dbReference type="ARBA" id="ARBA00051910"/>
    </source>
</evidence>
<evidence type="ECO:0000256" key="9">
    <source>
        <dbReference type="ARBA" id="ARBA00050197"/>
    </source>
</evidence>
<feature type="domain" description="Glucose-6-phosphate dehydrogenase NAD-binding" evidence="25">
    <location>
        <begin position="30"/>
        <end position="212"/>
    </location>
</feature>